<dbReference type="PROSITE" id="PS51409">
    <property type="entry name" value="ARGINASE_2"/>
    <property type="match status" value="1"/>
</dbReference>
<dbReference type="SUPFAM" id="SSF52768">
    <property type="entry name" value="Arginase/deacetylase"/>
    <property type="match status" value="1"/>
</dbReference>
<keyword evidence="6" id="KW-1185">Reference proteome</keyword>
<dbReference type="PANTHER" id="PTHR43782">
    <property type="entry name" value="ARGINASE"/>
    <property type="match status" value="1"/>
</dbReference>
<proteinExistence type="inferred from homology"/>
<dbReference type="PRINTS" id="PR00116">
    <property type="entry name" value="ARGINASE"/>
</dbReference>
<organism evidence="5 6">
    <name type="scientific">Cryobacterium cheniae</name>
    <dbReference type="NCBI Taxonomy" id="1259262"/>
    <lineage>
        <taxon>Bacteria</taxon>
        <taxon>Bacillati</taxon>
        <taxon>Actinomycetota</taxon>
        <taxon>Actinomycetes</taxon>
        <taxon>Micrococcales</taxon>
        <taxon>Microbacteriaceae</taxon>
        <taxon>Cryobacterium</taxon>
    </lineage>
</organism>
<dbReference type="GO" id="GO:0005829">
    <property type="term" value="C:cytosol"/>
    <property type="evidence" value="ECO:0007669"/>
    <property type="project" value="TreeGrafter"/>
</dbReference>
<dbReference type="AlphaFoldDB" id="A0A4R8XPR2"/>
<keyword evidence="2" id="KW-0378">Hydrolase</keyword>
<dbReference type="InterPro" id="IPR006035">
    <property type="entry name" value="Ureohydrolase"/>
</dbReference>
<sequence length="277" mass="28893">MAPTFVVVPQWQGSVSPRAMRLSDGAEAIRGDLPSSVTHQVPVPAEAGDALNTGIDRFSTLVMVRERLAAALPGRDGPVLTIGGDNGVSLAAVEHASRRHPDDLAVVWLDAHAALHTPETSSSRGFTGMVLRAITGEGAEGLTLDADVCIPLERVVIGGVRDLDPAEDALIQERGIVSLPVDDLDSPGALVAALHATGVQNFYLHLDLDVLDPSALDGLADLYPFGLSVESLNRLITALRAEFELAGATIAGFAPASPEAATDDLPSILRIIGALTR</sequence>
<evidence type="ECO:0000256" key="2">
    <source>
        <dbReference type="ARBA" id="ARBA00022801"/>
    </source>
</evidence>
<evidence type="ECO:0000256" key="4">
    <source>
        <dbReference type="PROSITE-ProRule" id="PRU00742"/>
    </source>
</evidence>
<comment type="caution">
    <text evidence="5">The sequence shown here is derived from an EMBL/GenBank/DDBJ whole genome shotgun (WGS) entry which is preliminary data.</text>
</comment>
<dbReference type="GO" id="GO:0004053">
    <property type="term" value="F:arginase activity"/>
    <property type="evidence" value="ECO:0007669"/>
    <property type="project" value="TreeGrafter"/>
</dbReference>
<dbReference type="Gene3D" id="3.40.800.10">
    <property type="entry name" value="Ureohydrolase domain"/>
    <property type="match status" value="1"/>
</dbReference>
<dbReference type="OrthoDB" id="7331788at2"/>
<evidence type="ECO:0000313" key="6">
    <source>
        <dbReference type="Proteomes" id="UP000298433"/>
    </source>
</evidence>
<evidence type="ECO:0000256" key="3">
    <source>
        <dbReference type="ARBA" id="ARBA00023211"/>
    </source>
</evidence>
<keyword evidence="3" id="KW-0464">Manganese</keyword>
<comment type="similarity">
    <text evidence="4">Belongs to the arginase family.</text>
</comment>
<dbReference type="Pfam" id="PF00491">
    <property type="entry name" value="Arginase"/>
    <property type="match status" value="1"/>
</dbReference>
<dbReference type="PANTHER" id="PTHR43782:SF3">
    <property type="entry name" value="ARGINASE"/>
    <property type="match status" value="1"/>
</dbReference>
<accession>A0A4R8XPR2</accession>
<name>A0A4R8XPR2_9MICO</name>
<gene>
    <name evidence="5" type="ORF">E3T23_08910</name>
</gene>
<dbReference type="GO" id="GO:0030145">
    <property type="term" value="F:manganese ion binding"/>
    <property type="evidence" value="ECO:0007669"/>
    <property type="project" value="TreeGrafter"/>
</dbReference>
<dbReference type="EMBL" id="SOGN01000041">
    <property type="protein sequence ID" value="TFC80396.1"/>
    <property type="molecule type" value="Genomic_DNA"/>
</dbReference>
<evidence type="ECO:0000256" key="1">
    <source>
        <dbReference type="ARBA" id="ARBA00022723"/>
    </source>
</evidence>
<dbReference type="Proteomes" id="UP000298433">
    <property type="component" value="Unassembled WGS sequence"/>
</dbReference>
<dbReference type="RefSeq" id="WP_134370026.1">
    <property type="nucleotide sequence ID" value="NZ_SOGN01000041.1"/>
</dbReference>
<evidence type="ECO:0000313" key="5">
    <source>
        <dbReference type="EMBL" id="TFC80396.1"/>
    </source>
</evidence>
<dbReference type="CDD" id="cd09999">
    <property type="entry name" value="Arginase-like_1"/>
    <property type="match status" value="1"/>
</dbReference>
<reference evidence="5 6" key="1">
    <citation type="submission" date="2019-03" db="EMBL/GenBank/DDBJ databases">
        <title>Genomics of glacier-inhabiting Cryobacterium strains.</title>
        <authorList>
            <person name="Liu Q."/>
            <person name="Xin Y.-H."/>
        </authorList>
    </citation>
    <scope>NUCLEOTIDE SEQUENCE [LARGE SCALE GENOMIC DNA]</scope>
    <source>
        <strain evidence="5 6">TMT2-48-2</strain>
    </source>
</reference>
<keyword evidence="1" id="KW-0479">Metal-binding</keyword>
<protein>
    <submittedName>
        <fullName evidence="5">Arginase family protein</fullName>
    </submittedName>
</protein>
<dbReference type="InterPro" id="IPR023696">
    <property type="entry name" value="Ureohydrolase_dom_sf"/>
</dbReference>